<dbReference type="Gene3D" id="1.10.630.10">
    <property type="entry name" value="Cytochrome P450"/>
    <property type="match status" value="1"/>
</dbReference>
<proteinExistence type="predicted"/>
<dbReference type="GO" id="GO:0004497">
    <property type="term" value="F:monooxygenase activity"/>
    <property type="evidence" value="ECO:0007669"/>
    <property type="project" value="InterPro"/>
</dbReference>
<evidence type="ECO:0000313" key="3">
    <source>
        <dbReference type="EMBL" id="KAF8700398.1"/>
    </source>
</evidence>
<sequence length="152" mass="16956">MRANTADRWIQSRVSRYGPVSKLSLFGAPTVLLTGLAANRFVFFSGALAMQQPRSVQRILGERSTLDNHGRRPQAHPRCSGRVPLAGHAEAPRRQGRRRGAPPPRRELMERAARRHGVGLLALMKRLTFDITQVAFCSRGTGYVFWTYAVSS</sequence>
<evidence type="ECO:0000256" key="1">
    <source>
        <dbReference type="SAM" id="MobiDB-lite"/>
    </source>
</evidence>
<dbReference type="EMBL" id="JACEFO010001827">
    <property type="protein sequence ID" value="KAF8700398.1"/>
    <property type="molecule type" value="Genomic_DNA"/>
</dbReference>
<dbReference type="GO" id="GO:0016705">
    <property type="term" value="F:oxidoreductase activity, acting on paired donors, with incorporation or reduction of molecular oxygen"/>
    <property type="evidence" value="ECO:0007669"/>
    <property type="project" value="InterPro"/>
</dbReference>
<dbReference type="OrthoDB" id="3945418at2759"/>
<dbReference type="GO" id="GO:0005506">
    <property type="term" value="F:iron ion binding"/>
    <property type="evidence" value="ECO:0007669"/>
    <property type="project" value="InterPro"/>
</dbReference>
<dbReference type="AlphaFoldDB" id="A0A835BK25"/>
<dbReference type="Proteomes" id="UP000636709">
    <property type="component" value="Unassembled WGS sequence"/>
</dbReference>
<gene>
    <name evidence="3" type="ORF">HU200_034333</name>
</gene>
<comment type="caution">
    <text evidence="3">The sequence shown here is derived from an EMBL/GenBank/DDBJ whole genome shotgun (WGS) entry which is preliminary data.</text>
</comment>
<keyword evidence="2" id="KW-1133">Transmembrane helix</keyword>
<dbReference type="GO" id="GO:0020037">
    <property type="term" value="F:heme binding"/>
    <property type="evidence" value="ECO:0007669"/>
    <property type="project" value="InterPro"/>
</dbReference>
<name>A0A835BK25_9POAL</name>
<organism evidence="3 4">
    <name type="scientific">Digitaria exilis</name>
    <dbReference type="NCBI Taxonomy" id="1010633"/>
    <lineage>
        <taxon>Eukaryota</taxon>
        <taxon>Viridiplantae</taxon>
        <taxon>Streptophyta</taxon>
        <taxon>Embryophyta</taxon>
        <taxon>Tracheophyta</taxon>
        <taxon>Spermatophyta</taxon>
        <taxon>Magnoliopsida</taxon>
        <taxon>Liliopsida</taxon>
        <taxon>Poales</taxon>
        <taxon>Poaceae</taxon>
        <taxon>PACMAD clade</taxon>
        <taxon>Panicoideae</taxon>
        <taxon>Panicodae</taxon>
        <taxon>Paniceae</taxon>
        <taxon>Anthephorinae</taxon>
        <taxon>Digitaria</taxon>
    </lineage>
</organism>
<keyword evidence="4" id="KW-1185">Reference proteome</keyword>
<accession>A0A835BK25</accession>
<protein>
    <submittedName>
        <fullName evidence="3">Uncharacterized protein</fullName>
    </submittedName>
</protein>
<evidence type="ECO:0000313" key="4">
    <source>
        <dbReference type="Proteomes" id="UP000636709"/>
    </source>
</evidence>
<keyword evidence="2" id="KW-0472">Membrane</keyword>
<evidence type="ECO:0000256" key="2">
    <source>
        <dbReference type="SAM" id="Phobius"/>
    </source>
</evidence>
<feature type="transmembrane region" description="Helical" evidence="2">
    <location>
        <begin position="26"/>
        <end position="50"/>
    </location>
</feature>
<keyword evidence="2" id="KW-0812">Transmembrane</keyword>
<feature type="region of interest" description="Disordered" evidence="1">
    <location>
        <begin position="66"/>
        <end position="105"/>
    </location>
</feature>
<reference evidence="3" key="1">
    <citation type="submission" date="2020-07" db="EMBL/GenBank/DDBJ databases">
        <title>Genome sequence and genetic diversity analysis of an under-domesticated orphan crop, white fonio (Digitaria exilis).</title>
        <authorList>
            <person name="Bennetzen J.L."/>
            <person name="Chen S."/>
            <person name="Ma X."/>
            <person name="Wang X."/>
            <person name="Yssel A.E.J."/>
            <person name="Chaluvadi S.R."/>
            <person name="Johnson M."/>
            <person name="Gangashetty P."/>
            <person name="Hamidou F."/>
            <person name="Sanogo M.D."/>
            <person name="Zwaenepoel A."/>
            <person name="Wallace J."/>
            <person name="Van De Peer Y."/>
            <person name="Van Deynze A."/>
        </authorList>
    </citation>
    <scope>NUCLEOTIDE SEQUENCE</scope>
    <source>
        <tissue evidence="3">Leaves</tissue>
    </source>
</reference>
<dbReference type="InterPro" id="IPR036396">
    <property type="entry name" value="Cyt_P450_sf"/>
</dbReference>